<name>A0A0L0VN16_9BASI</name>
<dbReference type="AlphaFoldDB" id="A0A0L0VN16"/>
<keyword evidence="2" id="KW-1185">Reference proteome</keyword>
<organism evidence="1 2">
    <name type="scientific">Puccinia striiformis f. sp. tritici PST-78</name>
    <dbReference type="NCBI Taxonomy" id="1165861"/>
    <lineage>
        <taxon>Eukaryota</taxon>
        <taxon>Fungi</taxon>
        <taxon>Dikarya</taxon>
        <taxon>Basidiomycota</taxon>
        <taxon>Pucciniomycotina</taxon>
        <taxon>Pucciniomycetes</taxon>
        <taxon>Pucciniales</taxon>
        <taxon>Pucciniaceae</taxon>
        <taxon>Puccinia</taxon>
    </lineage>
</organism>
<protein>
    <submittedName>
        <fullName evidence="1">Uncharacterized protein</fullName>
    </submittedName>
</protein>
<dbReference type="Proteomes" id="UP000054564">
    <property type="component" value="Unassembled WGS sequence"/>
</dbReference>
<sequence>MKTYPQKAKKMTAAEIRTQVNDNWAMRIRMSYARLVMAHYYVHNSRRTSQWLEIDKRLGVLRGSSIQFQQALMTFQRTNSLSLPSTTFEQCWPMEPWPVQPWPVQP</sequence>
<reference evidence="2" key="1">
    <citation type="submission" date="2014-03" db="EMBL/GenBank/DDBJ databases">
        <title>The Genome Sequence of Puccinia striiformis f. sp. tritici PST-78.</title>
        <authorList>
            <consortium name="The Broad Institute Genome Sequencing Platform"/>
            <person name="Cuomo C."/>
            <person name="Hulbert S."/>
            <person name="Chen X."/>
            <person name="Walker B."/>
            <person name="Young S.K."/>
            <person name="Zeng Q."/>
            <person name="Gargeya S."/>
            <person name="Fitzgerald M."/>
            <person name="Haas B."/>
            <person name="Abouelleil A."/>
            <person name="Alvarado L."/>
            <person name="Arachchi H.M."/>
            <person name="Berlin A.M."/>
            <person name="Chapman S.B."/>
            <person name="Goldberg J."/>
            <person name="Griggs A."/>
            <person name="Gujja S."/>
            <person name="Hansen M."/>
            <person name="Howarth C."/>
            <person name="Imamovic A."/>
            <person name="Larimer J."/>
            <person name="McCowan C."/>
            <person name="Montmayeur A."/>
            <person name="Murphy C."/>
            <person name="Neiman D."/>
            <person name="Pearson M."/>
            <person name="Priest M."/>
            <person name="Roberts A."/>
            <person name="Saif S."/>
            <person name="Shea T."/>
            <person name="Sisk P."/>
            <person name="Sykes S."/>
            <person name="Wortman J."/>
            <person name="Nusbaum C."/>
            <person name="Birren B."/>
        </authorList>
    </citation>
    <scope>NUCLEOTIDE SEQUENCE [LARGE SCALE GENOMIC DNA]</scope>
    <source>
        <strain evidence="2">race PST-78</strain>
    </source>
</reference>
<evidence type="ECO:0000313" key="1">
    <source>
        <dbReference type="EMBL" id="KNF00669.1"/>
    </source>
</evidence>
<evidence type="ECO:0000313" key="2">
    <source>
        <dbReference type="Proteomes" id="UP000054564"/>
    </source>
</evidence>
<proteinExistence type="predicted"/>
<accession>A0A0L0VN16</accession>
<comment type="caution">
    <text evidence="1">The sequence shown here is derived from an EMBL/GenBank/DDBJ whole genome shotgun (WGS) entry which is preliminary data.</text>
</comment>
<dbReference type="EMBL" id="AJIL01000035">
    <property type="protein sequence ID" value="KNF00669.1"/>
    <property type="molecule type" value="Genomic_DNA"/>
</dbReference>
<gene>
    <name evidence="1" type="ORF">PSTG_06082</name>
</gene>